<evidence type="ECO:0000313" key="2">
    <source>
        <dbReference type="Proteomes" id="UP000308600"/>
    </source>
</evidence>
<accession>A0ACD3AVB7</accession>
<proteinExistence type="predicted"/>
<gene>
    <name evidence="1" type="ORF">BDN72DRAFT_897095</name>
</gene>
<evidence type="ECO:0000313" key="1">
    <source>
        <dbReference type="EMBL" id="TFK69711.1"/>
    </source>
</evidence>
<reference evidence="1 2" key="1">
    <citation type="journal article" date="2019" name="Nat. Ecol. Evol.">
        <title>Megaphylogeny resolves global patterns of mushroom evolution.</title>
        <authorList>
            <person name="Varga T."/>
            <person name="Krizsan K."/>
            <person name="Foldi C."/>
            <person name="Dima B."/>
            <person name="Sanchez-Garcia M."/>
            <person name="Sanchez-Ramirez S."/>
            <person name="Szollosi G.J."/>
            <person name="Szarkandi J.G."/>
            <person name="Papp V."/>
            <person name="Albert L."/>
            <person name="Andreopoulos W."/>
            <person name="Angelini C."/>
            <person name="Antonin V."/>
            <person name="Barry K.W."/>
            <person name="Bougher N.L."/>
            <person name="Buchanan P."/>
            <person name="Buyck B."/>
            <person name="Bense V."/>
            <person name="Catcheside P."/>
            <person name="Chovatia M."/>
            <person name="Cooper J."/>
            <person name="Damon W."/>
            <person name="Desjardin D."/>
            <person name="Finy P."/>
            <person name="Geml J."/>
            <person name="Haridas S."/>
            <person name="Hughes K."/>
            <person name="Justo A."/>
            <person name="Karasinski D."/>
            <person name="Kautmanova I."/>
            <person name="Kiss B."/>
            <person name="Kocsube S."/>
            <person name="Kotiranta H."/>
            <person name="LaButti K.M."/>
            <person name="Lechner B.E."/>
            <person name="Liimatainen K."/>
            <person name="Lipzen A."/>
            <person name="Lukacs Z."/>
            <person name="Mihaltcheva S."/>
            <person name="Morgado L.N."/>
            <person name="Niskanen T."/>
            <person name="Noordeloos M.E."/>
            <person name="Ohm R.A."/>
            <person name="Ortiz-Santana B."/>
            <person name="Ovrebo C."/>
            <person name="Racz N."/>
            <person name="Riley R."/>
            <person name="Savchenko A."/>
            <person name="Shiryaev A."/>
            <person name="Soop K."/>
            <person name="Spirin V."/>
            <person name="Szebenyi C."/>
            <person name="Tomsovsky M."/>
            <person name="Tulloss R.E."/>
            <person name="Uehling J."/>
            <person name="Grigoriev I.V."/>
            <person name="Vagvolgyi C."/>
            <person name="Papp T."/>
            <person name="Martin F.M."/>
            <person name="Miettinen O."/>
            <person name="Hibbett D.S."/>
            <person name="Nagy L.G."/>
        </authorList>
    </citation>
    <scope>NUCLEOTIDE SEQUENCE [LARGE SCALE GENOMIC DNA]</scope>
    <source>
        <strain evidence="1 2">NL-1719</strain>
    </source>
</reference>
<sequence>MSTQYRSSSSSFPPSYNNSPYSVHSDLSGGYHDNNYGLFPDDLNQLQDYNPDYGTEDSSLLIFDGGDFNNPSGSMLLLGESNQSFDYPSPASTGGGDSGTDNDPRSRNSSISSPDFTNYDHLHAAHSPRAIANHLESLSVNSPHLGMDNLPSSFSPPFFPQQPKASPPRLQMPEGSQLGPGLTPAGGNTGLPTINAPDGDGLLGPQLHVVPATPITRHDGGNTQGQSLFHQPQVDSLGER</sequence>
<name>A0ACD3AVB7_9AGAR</name>
<protein>
    <submittedName>
        <fullName evidence="1">Uncharacterized protein</fullName>
    </submittedName>
</protein>
<dbReference type="Proteomes" id="UP000308600">
    <property type="component" value="Unassembled WGS sequence"/>
</dbReference>
<keyword evidence="2" id="KW-1185">Reference proteome</keyword>
<organism evidence="1 2">
    <name type="scientific">Pluteus cervinus</name>
    <dbReference type="NCBI Taxonomy" id="181527"/>
    <lineage>
        <taxon>Eukaryota</taxon>
        <taxon>Fungi</taxon>
        <taxon>Dikarya</taxon>
        <taxon>Basidiomycota</taxon>
        <taxon>Agaricomycotina</taxon>
        <taxon>Agaricomycetes</taxon>
        <taxon>Agaricomycetidae</taxon>
        <taxon>Agaricales</taxon>
        <taxon>Pluteineae</taxon>
        <taxon>Pluteaceae</taxon>
        <taxon>Pluteus</taxon>
    </lineage>
</organism>
<dbReference type="EMBL" id="ML208326">
    <property type="protein sequence ID" value="TFK69711.1"/>
    <property type="molecule type" value="Genomic_DNA"/>
</dbReference>